<evidence type="ECO:0000313" key="1">
    <source>
        <dbReference type="EnsemblMetazoa" id="Aqu2.1.29533_001"/>
    </source>
</evidence>
<reference evidence="1" key="1">
    <citation type="submission" date="2017-05" db="UniProtKB">
        <authorList>
            <consortium name="EnsemblMetazoa"/>
        </authorList>
    </citation>
    <scope>IDENTIFICATION</scope>
</reference>
<accession>A0A1X7UP46</accession>
<dbReference type="AlphaFoldDB" id="A0A1X7UP46"/>
<sequence>MAKSLSAVSMSLHIDSDIISGTVYNVVSMDEATLVEEDWTITGLGYSSTQ</sequence>
<protein>
    <submittedName>
        <fullName evidence="1">Uncharacterized protein</fullName>
    </submittedName>
</protein>
<name>A0A1X7UP46_AMPQE</name>
<dbReference type="InParanoid" id="A0A1X7UP46"/>
<proteinExistence type="predicted"/>
<organism evidence="1">
    <name type="scientific">Amphimedon queenslandica</name>
    <name type="common">Sponge</name>
    <dbReference type="NCBI Taxonomy" id="400682"/>
    <lineage>
        <taxon>Eukaryota</taxon>
        <taxon>Metazoa</taxon>
        <taxon>Porifera</taxon>
        <taxon>Demospongiae</taxon>
        <taxon>Heteroscleromorpha</taxon>
        <taxon>Haplosclerida</taxon>
        <taxon>Niphatidae</taxon>
        <taxon>Amphimedon</taxon>
    </lineage>
</organism>
<dbReference type="EnsemblMetazoa" id="Aqu2.1.29533_001">
    <property type="protein sequence ID" value="Aqu2.1.29533_001"/>
    <property type="gene ID" value="Aqu2.1.29533"/>
</dbReference>